<name>A0A1V3XJH3_MYCKA</name>
<dbReference type="AlphaFoldDB" id="A0A1V3XJH3"/>
<proteinExistence type="predicted"/>
<feature type="region of interest" description="Disordered" evidence="1">
    <location>
        <begin position="32"/>
        <end position="54"/>
    </location>
</feature>
<gene>
    <name evidence="2" type="ORF">BZL30_2868</name>
</gene>
<feature type="compositionally biased region" description="Low complexity" evidence="1">
    <location>
        <begin position="38"/>
        <end position="54"/>
    </location>
</feature>
<dbReference type="EMBL" id="MVBM01000002">
    <property type="protein sequence ID" value="OOK79248.1"/>
    <property type="molecule type" value="Genomic_DNA"/>
</dbReference>
<accession>A0A1V3XJH3</accession>
<sequence>MDVAAIHVAEHVVGVDGASAGSDSTTRMAITPGLSDSATASTRTAAPTAANMAARSRAWAGRVRTL</sequence>
<evidence type="ECO:0000256" key="1">
    <source>
        <dbReference type="SAM" id="MobiDB-lite"/>
    </source>
</evidence>
<protein>
    <submittedName>
        <fullName evidence="2">Uncharacterized protein</fullName>
    </submittedName>
</protein>
<evidence type="ECO:0000313" key="2">
    <source>
        <dbReference type="EMBL" id="OOK79248.1"/>
    </source>
</evidence>
<reference evidence="2 3" key="1">
    <citation type="submission" date="2017-02" db="EMBL/GenBank/DDBJ databases">
        <title>Complete genome sequences of Mycobacterium kansasii strains isolated from rhesus macaques.</title>
        <authorList>
            <person name="Panda A."/>
            <person name="Nagaraj S."/>
            <person name="Zhao X."/>
            <person name="Tettelin H."/>
            <person name="Detolla L.J."/>
        </authorList>
    </citation>
    <scope>NUCLEOTIDE SEQUENCE [LARGE SCALE GENOMIC DNA]</scope>
    <source>
        <strain evidence="2 3">11-3813</strain>
    </source>
</reference>
<comment type="caution">
    <text evidence="2">The sequence shown here is derived from an EMBL/GenBank/DDBJ whole genome shotgun (WGS) entry which is preliminary data.</text>
</comment>
<dbReference type="Proteomes" id="UP000189229">
    <property type="component" value="Unassembled WGS sequence"/>
</dbReference>
<organism evidence="2 3">
    <name type="scientific">Mycobacterium kansasii</name>
    <dbReference type="NCBI Taxonomy" id="1768"/>
    <lineage>
        <taxon>Bacteria</taxon>
        <taxon>Bacillati</taxon>
        <taxon>Actinomycetota</taxon>
        <taxon>Actinomycetes</taxon>
        <taxon>Mycobacteriales</taxon>
        <taxon>Mycobacteriaceae</taxon>
        <taxon>Mycobacterium</taxon>
    </lineage>
</organism>
<evidence type="ECO:0000313" key="3">
    <source>
        <dbReference type="Proteomes" id="UP000189229"/>
    </source>
</evidence>